<feature type="transmembrane region" description="Helical" evidence="6">
    <location>
        <begin position="235"/>
        <end position="260"/>
    </location>
</feature>
<dbReference type="PANTHER" id="PTHR42948">
    <property type="entry name" value="TRANSPORTER"/>
    <property type="match status" value="1"/>
</dbReference>
<keyword evidence="4 6" id="KW-1133">Transmembrane helix</keyword>
<feature type="transmembrane region" description="Helical" evidence="6">
    <location>
        <begin position="89"/>
        <end position="108"/>
    </location>
</feature>
<dbReference type="RefSeq" id="WP_146895123.1">
    <property type="nucleotide sequence ID" value="NZ_BJYS01000003.1"/>
</dbReference>
<protein>
    <submittedName>
        <fullName evidence="7">Sodium:calcium symporter</fullName>
    </submittedName>
</protein>
<dbReference type="PROSITE" id="PS50267">
    <property type="entry name" value="NA_NEUROTRAN_SYMP_3"/>
    <property type="match status" value="1"/>
</dbReference>
<evidence type="ECO:0000313" key="7">
    <source>
        <dbReference type="EMBL" id="GEO03092.1"/>
    </source>
</evidence>
<dbReference type="Pfam" id="PF00209">
    <property type="entry name" value="SNF"/>
    <property type="match status" value="2"/>
</dbReference>
<dbReference type="AlphaFoldDB" id="A0A512ATP8"/>
<feature type="transmembrane region" description="Helical" evidence="6">
    <location>
        <begin position="152"/>
        <end position="170"/>
    </location>
</feature>
<comment type="caution">
    <text evidence="7">The sequence shown here is derived from an EMBL/GenBank/DDBJ whole genome shotgun (WGS) entry which is preliminary data.</text>
</comment>
<feature type="transmembrane region" description="Helical" evidence="6">
    <location>
        <begin position="329"/>
        <end position="352"/>
    </location>
</feature>
<dbReference type="Proteomes" id="UP000321532">
    <property type="component" value="Unassembled WGS sequence"/>
</dbReference>
<evidence type="ECO:0000256" key="6">
    <source>
        <dbReference type="SAM" id="Phobius"/>
    </source>
</evidence>
<feature type="transmembrane region" description="Helical" evidence="6">
    <location>
        <begin position="524"/>
        <end position="541"/>
    </location>
</feature>
<evidence type="ECO:0000313" key="8">
    <source>
        <dbReference type="Proteomes" id="UP000321532"/>
    </source>
</evidence>
<proteinExistence type="predicted"/>
<evidence type="ECO:0000256" key="5">
    <source>
        <dbReference type="ARBA" id="ARBA00023136"/>
    </source>
</evidence>
<evidence type="ECO:0000256" key="3">
    <source>
        <dbReference type="ARBA" id="ARBA00022692"/>
    </source>
</evidence>
<dbReference type="PRINTS" id="PR00176">
    <property type="entry name" value="NANEUSMPORT"/>
</dbReference>
<keyword evidence="8" id="KW-1185">Reference proteome</keyword>
<dbReference type="GO" id="GO:0016020">
    <property type="term" value="C:membrane"/>
    <property type="evidence" value="ECO:0007669"/>
    <property type="project" value="UniProtKB-SubCell"/>
</dbReference>
<dbReference type="PANTHER" id="PTHR42948:SF1">
    <property type="entry name" value="TRANSPORTER"/>
    <property type="match status" value="1"/>
</dbReference>
<gene>
    <name evidence="7" type="primary">snf</name>
    <name evidence="7" type="ORF">AAE02nite_07560</name>
</gene>
<organism evidence="7 8">
    <name type="scientific">Adhaeribacter aerolatus</name>
    <dbReference type="NCBI Taxonomy" id="670289"/>
    <lineage>
        <taxon>Bacteria</taxon>
        <taxon>Pseudomonadati</taxon>
        <taxon>Bacteroidota</taxon>
        <taxon>Cytophagia</taxon>
        <taxon>Cytophagales</taxon>
        <taxon>Hymenobacteraceae</taxon>
        <taxon>Adhaeribacter</taxon>
    </lineage>
</organism>
<dbReference type="NCBIfam" id="NF037979">
    <property type="entry name" value="Na_transp"/>
    <property type="match status" value="1"/>
</dbReference>
<dbReference type="EMBL" id="BJYS01000003">
    <property type="protein sequence ID" value="GEO03092.1"/>
    <property type="molecule type" value="Genomic_DNA"/>
</dbReference>
<comment type="subcellular location">
    <subcellularLocation>
        <location evidence="1">Membrane</location>
        <topology evidence="1">Multi-pass membrane protein</topology>
    </subcellularLocation>
</comment>
<feature type="transmembrane region" description="Helical" evidence="6">
    <location>
        <begin position="182"/>
        <end position="199"/>
    </location>
</feature>
<keyword evidence="2" id="KW-0813">Transport</keyword>
<evidence type="ECO:0000256" key="4">
    <source>
        <dbReference type="ARBA" id="ARBA00022989"/>
    </source>
</evidence>
<accession>A0A512ATP8</accession>
<dbReference type="SUPFAM" id="SSF161070">
    <property type="entry name" value="SNF-like"/>
    <property type="match status" value="1"/>
</dbReference>
<feature type="transmembrane region" description="Helical" evidence="6">
    <location>
        <begin position="280"/>
        <end position="300"/>
    </location>
</feature>
<keyword evidence="5 6" id="KW-0472">Membrane</keyword>
<dbReference type="OrthoDB" id="9762833at2"/>
<evidence type="ECO:0000256" key="1">
    <source>
        <dbReference type="ARBA" id="ARBA00004141"/>
    </source>
</evidence>
<feature type="transmembrane region" description="Helical" evidence="6">
    <location>
        <begin position="373"/>
        <end position="395"/>
    </location>
</feature>
<sequence>MSANNESWGSRVGLILAMAGNAVGFGNFLRFPVQAVQNGGGAFIIPYLVCFLLMGIPLLWIEWSIGRFGGRFGYHSTPFILNSLDKRRFWKYLGVFGVWTNIAVAAYYCYLESWTLSYVYHSLVGSFSDLSQTQIAQFFNDYVNLSVSTSGIPYEPIFFFVVCLALNTWVLSRGLSGGVEKVAKIGMPLLILFGMFLAFKGFTITAGEDGAINDSSVGLNFLWTPNFDSLWSPKVWLAAAGQIFFTLSVGMGSIQCYASYMRSKDDIALSAMSAGWMNEFVEVVLGSSIIIPIAVGYLGIDNVIELTKSGGLGLGFRTLPYLFYQWGDLLGALSGVMWFGLLFFAGITSSLAMGTPWMSFLMDEFKWKRESAAWSFGIIVFVLGMPTVLFFNYGVFDEYDYWSGTVSLVVFAMIESILFAWVFGIDKGMREINAGSDIQVPNIYRFIIKYITPTFILLVFLSSLVTPKDGNWDEALSGNWVLDDSSIIRKITNAGLKEQITAATDAATKANLEDTLMFVNGSRLLLVVLFLSITYLVYVAYNRRLKEGEI</sequence>
<name>A0A512ATP8_9BACT</name>
<feature type="transmembrane region" description="Helical" evidence="6">
    <location>
        <begin position="401"/>
        <end position="425"/>
    </location>
</feature>
<keyword evidence="3 6" id="KW-0812">Transmembrane</keyword>
<evidence type="ECO:0000256" key="2">
    <source>
        <dbReference type="ARBA" id="ARBA00022448"/>
    </source>
</evidence>
<feature type="transmembrane region" description="Helical" evidence="6">
    <location>
        <begin position="446"/>
        <end position="465"/>
    </location>
</feature>
<dbReference type="InterPro" id="IPR000175">
    <property type="entry name" value="Na/ntran_symport"/>
</dbReference>
<feature type="transmembrane region" description="Helical" evidence="6">
    <location>
        <begin position="41"/>
        <end position="61"/>
    </location>
</feature>
<feature type="transmembrane region" description="Helical" evidence="6">
    <location>
        <begin position="12"/>
        <end position="29"/>
    </location>
</feature>
<dbReference type="InterPro" id="IPR037272">
    <property type="entry name" value="SNS_sf"/>
</dbReference>
<reference evidence="7 8" key="1">
    <citation type="submission" date="2019-07" db="EMBL/GenBank/DDBJ databases">
        <title>Whole genome shotgun sequence of Adhaeribacter aerolatus NBRC 106133.</title>
        <authorList>
            <person name="Hosoyama A."/>
            <person name="Uohara A."/>
            <person name="Ohji S."/>
            <person name="Ichikawa N."/>
        </authorList>
    </citation>
    <scope>NUCLEOTIDE SEQUENCE [LARGE SCALE GENOMIC DNA]</scope>
    <source>
        <strain evidence="7 8">NBRC 106133</strain>
    </source>
</reference>